<dbReference type="InterPro" id="IPR003726">
    <property type="entry name" value="HCY_dom"/>
</dbReference>
<evidence type="ECO:0000256" key="1">
    <source>
        <dbReference type="ARBA" id="ARBA00001700"/>
    </source>
</evidence>
<keyword evidence="12" id="KW-0949">S-adenosyl-L-methionine</keyword>
<feature type="domain" description="B12-binding" evidence="22">
    <location>
        <begin position="710"/>
        <end position="830"/>
    </location>
</feature>
<dbReference type="InterPro" id="IPR036589">
    <property type="entry name" value="HCY_dom_sf"/>
</dbReference>
<dbReference type="EC" id="2.1.1.13" evidence="6"/>
<dbReference type="GO" id="GO:0046872">
    <property type="term" value="F:metal ion binding"/>
    <property type="evidence" value="ECO:0007669"/>
    <property type="project" value="UniProtKB-KW"/>
</dbReference>
<evidence type="ECO:0000256" key="19">
    <source>
        <dbReference type="PROSITE-ProRule" id="PRU00333"/>
    </source>
</evidence>
<dbReference type="InterPro" id="IPR036594">
    <property type="entry name" value="Meth_synthase_dom"/>
</dbReference>
<feature type="binding site" evidence="19">
    <location>
        <position position="270"/>
    </location>
    <ligand>
        <name>Zn(2+)</name>
        <dbReference type="ChEBI" id="CHEBI:29105"/>
    </ligand>
</feature>
<dbReference type="Pfam" id="PF02310">
    <property type="entry name" value="B12-binding"/>
    <property type="match status" value="1"/>
</dbReference>
<evidence type="ECO:0000259" key="20">
    <source>
        <dbReference type="PROSITE" id="PS50970"/>
    </source>
</evidence>
<dbReference type="AlphaFoldDB" id="A0A859DTI0"/>
<dbReference type="InterPro" id="IPR036724">
    <property type="entry name" value="Cobalamin-bd_sf"/>
</dbReference>
<comment type="catalytic activity">
    <reaction evidence="1">
        <text>(6S)-5-methyl-5,6,7,8-tetrahydrofolate + L-homocysteine = (6S)-5,6,7,8-tetrahydrofolate + L-methionine</text>
        <dbReference type="Rhea" id="RHEA:11172"/>
        <dbReference type="ChEBI" id="CHEBI:18608"/>
        <dbReference type="ChEBI" id="CHEBI:57453"/>
        <dbReference type="ChEBI" id="CHEBI:57844"/>
        <dbReference type="ChEBI" id="CHEBI:58199"/>
        <dbReference type="EC" id="2.1.1.13"/>
    </reaction>
</comment>
<dbReference type="PROSITE" id="PS50972">
    <property type="entry name" value="PTERIN_BINDING"/>
    <property type="match status" value="1"/>
</dbReference>
<evidence type="ECO:0000256" key="5">
    <source>
        <dbReference type="ARBA" id="ARBA00010398"/>
    </source>
</evidence>
<comment type="cofactor">
    <cofactor evidence="2 19">
        <name>Zn(2+)</name>
        <dbReference type="ChEBI" id="CHEBI:29105"/>
    </cofactor>
</comment>
<dbReference type="PROSITE" id="PS51337">
    <property type="entry name" value="B12_BINDING_NTER"/>
    <property type="match status" value="1"/>
</dbReference>
<evidence type="ECO:0000256" key="4">
    <source>
        <dbReference type="ARBA" id="ARBA00005178"/>
    </source>
</evidence>
<dbReference type="SUPFAM" id="SSF82282">
    <property type="entry name" value="Homocysteine S-methyltransferase"/>
    <property type="match status" value="1"/>
</dbReference>
<dbReference type="UniPathway" id="UPA00051">
    <property type="reaction ID" value="UER00081"/>
</dbReference>
<dbReference type="GO" id="GO:0050667">
    <property type="term" value="P:homocysteine metabolic process"/>
    <property type="evidence" value="ECO:0007669"/>
    <property type="project" value="TreeGrafter"/>
</dbReference>
<comment type="similarity">
    <text evidence="5">Belongs to the vitamin-B12 dependent methionine synthase family.</text>
</comment>
<evidence type="ECO:0000256" key="3">
    <source>
        <dbReference type="ARBA" id="ARBA00001956"/>
    </source>
</evidence>
<gene>
    <name evidence="24" type="ORF">GJQ69_06660</name>
</gene>
<dbReference type="Pfam" id="PF02607">
    <property type="entry name" value="B12-binding_2"/>
    <property type="match status" value="1"/>
</dbReference>
<dbReference type="Pfam" id="PF02574">
    <property type="entry name" value="S-methyl_trans"/>
    <property type="match status" value="1"/>
</dbReference>
<reference evidence="24 25" key="1">
    <citation type="submission" date="2019-11" db="EMBL/GenBank/DDBJ databases">
        <authorList>
            <person name="Ren C."/>
            <person name="Wang H."/>
            <person name="Xu Y."/>
        </authorList>
    </citation>
    <scope>NUCLEOTIDE SEQUENCE [LARGE SCALE GENOMIC DNA]</scope>
    <source>
        <strain evidence="24 25">LBM 19010</strain>
    </source>
</reference>
<dbReference type="EMBL" id="CP046051">
    <property type="protein sequence ID" value="QKN24192.1"/>
    <property type="molecule type" value="Genomic_DNA"/>
</dbReference>
<evidence type="ECO:0000256" key="17">
    <source>
        <dbReference type="ARBA" id="ARBA00025552"/>
    </source>
</evidence>
<feature type="domain" description="Hcy-binding" evidence="20">
    <location>
        <begin position="1"/>
        <end position="285"/>
    </location>
</feature>
<evidence type="ECO:0000256" key="2">
    <source>
        <dbReference type="ARBA" id="ARBA00001947"/>
    </source>
</evidence>
<dbReference type="Gene3D" id="3.20.20.330">
    <property type="entry name" value="Homocysteine-binding-like domain"/>
    <property type="match status" value="1"/>
</dbReference>
<dbReference type="PROSITE" id="PS50970">
    <property type="entry name" value="HCY"/>
    <property type="match status" value="1"/>
</dbReference>
<dbReference type="CDD" id="cd02070">
    <property type="entry name" value="corrinoid_protein_B12-BD"/>
    <property type="match status" value="1"/>
</dbReference>
<dbReference type="InterPro" id="IPR050554">
    <property type="entry name" value="Met_Synthase/Corrinoid"/>
</dbReference>
<evidence type="ECO:0000256" key="6">
    <source>
        <dbReference type="ARBA" id="ARBA00012032"/>
    </source>
</evidence>
<dbReference type="GO" id="GO:0046653">
    <property type="term" value="P:tetrahydrofolate metabolic process"/>
    <property type="evidence" value="ECO:0007669"/>
    <property type="project" value="TreeGrafter"/>
</dbReference>
<comment type="cofactor">
    <cofactor evidence="3">
        <name>methylcob(III)alamin</name>
        <dbReference type="ChEBI" id="CHEBI:28115"/>
    </cofactor>
</comment>
<sequence length="830" mass="88613">MVSVHSQLGKRMLICDGAMGTMLQQAGLTAGETTELWNFSHPEVLTQIHTAYAQAGADILTANTFGANGIKLEDKTYSVPEIIAQGIRLAKQVATPLGKWTALDIGPTGRLLEPMGDLSFYDAYHAFTEAAKAGEKAGADLILIETMSDTLEMKAALLACKESTNLPVFATMTCDEKGKLLTGGDIPAAVVLLESLHADAIGFNCGLGPKQMIDFLPTLREYTDLPILIQPNAGLPQVENGKTVFCVGPEEFAQDAESLWEGGAWVLGGCCGTTPKHIRALVRQMQEKAPKPLPVHNRTIVSSYSHTVTFGGRAQLIGERINPTGKKRLQKALHEEDIDYILREGIAQQDAGADILDVNVGLPDIDEPRLLTKAVQSLQSVTDLPLQIDTSDPLAMEQALRIYNGKPLLNSVNGKQEVMDAVFPLVKKYGCTVIALTLDEGGIPDTAEGRLAIAKKIVREAEKYGIPKKDIIVDTLAMTISAVQGAAQVTLKALRMAQQMGLHTSLGVSNISFGLPHRERVTAAFFTMAMQAGLSAAIINPKSAAVMDAWRSFNALMCYDKNCVQYIAYYKDLPKAGTPKPAAPVSAASGNALSAAAGGAPLQSCAAISPSPAPKKSPAAQPNQKSELYRAVAKGLQDSARIAAAESLKTTAPLDVIQNELIPALDEVGSGYESGKLFLPQLLMSADAATAAFDVIRSSLQAQGKGDTKKGTIVLATVLGDIHDIGKNIVKVLLENYGYEVIDLGRDVDPQVVVDAVKKHHAPLCGLSALMTTTVVNMEKTITRLQKECPWCKVMIGGAVLTQEYADKIHADNYSKDAMGAVRYAATIFD</sequence>
<organism evidence="24 25">
    <name type="scientific">Caproicibacterium lactatifermentans</name>
    <dbReference type="NCBI Taxonomy" id="2666138"/>
    <lineage>
        <taxon>Bacteria</taxon>
        <taxon>Bacillati</taxon>
        <taxon>Bacillota</taxon>
        <taxon>Clostridia</taxon>
        <taxon>Eubacteriales</taxon>
        <taxon>Oscillospiraceae</taxon>
        <taxon>Caproicibacterium</taxon>
    </lineage>
</organism>
<evidence type="ECO:0000313" key="24">
    <source>
        <dbReference type="EMBL" id="QKN24192.1"/>
    </source>
</evidence>
<dbReference type="GO" id="GO:0005829">
    <property type="term" value="C:cytosol"/>
    <property type="evidence" value="ECO:0007669"/>
    <property type="project" value="TreeGrafter"/>
</dbReference>
<dbReference type="GO" id="GO:0008705">
    <property type="term" value="F:methionine synthase activity"/>
    <property type="evidence" value="ECO:0007669"/>
    <property type="project" value="UniProtKB-EC"/>
</dbReference>
<dbReference type="GO" id="GO:0031419">
    <property type="term" value="F:cobalamin binding"/>
    <property type="evidence" value="ECO:0007669"/>
    <property type="project" value="UniProtKB-KW"/>
</dbReference>
<dbReference type="NCBIfam" id="NF005719">
    <property type="entry name" value="PRK07535.1"/>
    <property type="match status" value="1"/>
</dbReference>
<evidence type="ECO:0000256" key="11">
    <source>
        <dbReference type="ARBA" id="ARBA00022679"/>
    </source>
</evidence>
<evidence type="ECO:0000259" key="21">
    <source>
        <dbReference type="PROSITE" id="PS50972"/>
    </source>
</evidence>
<dbReference type="KEGG" id="clf:GJQ69_06660"/>
<evidence type="ECO:0000259" key="22">
    <source>
        <dbReference type="PROSITE" id="PS51332"/>
    </source>
</evidence>
<dbReference type="SUPFAM" id="SSF51717">
    <property type="entry name" value="Dihydropteroate synthetase-like"/>
    <property type="match status" value="1"/>
</dbReference>
<dbReference type="InterPro" id="IPR011005">
    <property type="entry name" value="Dihydropteroate_synth-like_sf"/>
</dbReference>
<evidence type="ECO:0000256" key="15">
    <source>
        <dbReference type="ARBA" id="ARBA00023167"/>
    </source>
</evidence>
<dbReference type="Gene3D" id="3.20.20.20">
    <property type="entry name" value="Dihydropteroate synthase-like"/>
    <property type="match status" value="1"/>
</dbReference>
<protein>
    <recommendedName>
        <fullName evidence="7">Methionine synthase</fullName>
        <ecNumber evidence="6">2.1.1.13</ecNumber>
    </recommendedName>
    <alternativeName>
        <fullName evidence="18">5-methyltetrahydrofolate--homocysteine methyltransferase</fullName>
    </alternativeName>
</protein>
<evidence type="ECO:0000256" key="9">
    <source>
        <dbReference type="ARBA" id="ARBA00022605"/>
    </source>
</evidence>
<dbReference type="Proteomes" id="UP000501316">
    <property type="component" value="Chromosome"/>
</dbReference>
<dbReference type="Gene3D" id="3.40.50.280">
    <property type="entry name" value="Cobalamin-binding domain"/>
    <property type="match status" value="1"/>
</dbReference>
<evidence type="ECO:0000256" key="13">
    <source>
        <dbReference type="ARBA" id="ARBA00022723"/>
    </source>
</evidence>
<feature type="binding site" evidence="19">
    <location>
        <position position="271"/>
    </location>
    <ligand>
        <name>Zn(2+)</name>
        <dbReference type="ChEBI" id="CHEBI:29105"/>
    </ligand>
</feature>
<comment type="function">
    <text evidence="17">Catalyzes the transfer of a methyl group from methyl-cobalamin to homocysteine, yielding enzyme-bound cob(I)alamin and methionine. Subsequently, remethylates the cofactor using methyltetrahydrofolate.</text>
</comment>
<evidence type="ECO:0000259" key="23">
    <source>
        <dbReference type="PROSITE" id="PS51337"/>
    </source>
</evidence>
<proteinExistence type="inferred from homology"/>
<feature type="binding site" evidence="19">
    <location>
        <position position="205"/>
    </location>
    <ligand>
        <name>Zn(2+)</name>
        <dbReference type="ChEBI" id="CHEBI:29105"/>
    </ligand>
</feature>
<dbReference type="InterPro" id="IPR003759">
    <property type="entry name" value="Cbl-bd_cap"/>
</dbReference>
<evidence type="ECO:0000256" key="18">
    <source>
        <dbReference type="ARBA" id="ARBA00031040"/>
    </source>
</evidence>
<dbReference type="InterPro" id="IPR017215">
    <property type="entry name" value="MetH_bac"/>
</dbReference>
<name>A0A859DTI0_9FIRM</name>
<dbReference type="SMART" id="SM01018">
    <property type="entry name" value="B12-binding_2"/>
    <property type="match status" value="1"/>
</dbReference>
<dbReference type="Gene3D" id="1.10.1240.10">
    <property type="entry name" value="Methionine synthase domain"/>
    <property type="match status" value="1"/>
</dbReference>
<feature type="domain" description="B12-binding N-terminal" evidence="23">
    <location>
        <begin position="615"/>
        <end position="708"/>
    </location>
</feature>
<dbReference type="GO" id="GO:0032259">
    <property type="term" value="P:methylation"/>
    <property type="evidence" value="ECO:0007669"/>
    <property type="project" value="UniProtKB-KW"/>
</dbReference>
<dbReference type="RefSeq" id="WP_174193319.1">
    <property type="nucleotide sequence ID" value="NZ_CP046051.1"/>
</dbReference>
<keyword evidence="14 19" id="KW-0862">Zinc</keyword>
<dbReference type="PANTHER" id="PTHR45833">
    <property type="entry name" value="METHIONINE SYNTHASE"/>
    <property type="match status" value="1"/>
</dbReference>
<keyword evidence="9" id="KW-0028">Amino-acid biosynthesis</keyword>
<keyword evidence="13 19" id="KW-0479">Metal-binding</keyword>
<dbReference type="InterPro" id="IPR006158">
    <property type="entry name" value="Cobalamin-bd"/>
</dbReference>
<keyword evidence="16" id="KW-0170">Cobalt</keyword>
<dbReference type="InterPro" id="IPR000489">
    <property type="entry name" value="Pterin-binding_dom"/>
</dbReference>
<evidence type="ECO:0000256" key="8">
    <source>
        <dbReference type="ARBA" id="ARBA00022603"/>
    </source>
</evidence>
<dbReference type="PIRSF" id="PIRSF037472">
    <property type="entry name" value="DHPS_mtfrase"/>
    <property type="match status" value="1"/>
</dbReference>
<evidence type="ECO:0000256" key="14">
    <source>
        <dbReference type="ARBA" id="ARBA00022833"/>
    </source>
</evidence>
<evidence type="ECO:0000313" key="25">
    <source>
        <dbReference type="Proteomes" id="UP000501316"/>
    </source>
</evidence>
<evidence type="ECO:0000256" key="7">
    <source>
        <dbReference type="ARBA" id="ARBA00013998"/>
    </source>
</evidence>
<keyword evidence="11 19" id="KW-0808">Transferase</keyword>
<keyword evidence="8 19" id="KW-0489">Methyltransferase</keyword>
<comment type="pathway">
    <text evidence="4">Amino-acid biosynthesis; L-methionine biosynthesis via de novo pathway; L-methionine from L-homocysteine (MetH route): step 1/1.</text>
</comment>
<feature type="domain" description="Pterin-binding" evidence="21">
    <location>
        <begin position="314"/>
        <end position="557"/>
    </location>
</feature>
<dbReference type="Pfam" id="PF00809">
    <property type="entry name" value="Pterin_bind"/>
    <property type="match status" value="1"/>
</dbReference>
<evidence type="ECO:0000256" key="10">
    <source>
        <dbReference type="ARBA" id="ARBA00022628"/>
    </source>
</evidence>
<dbReference type="PANTHER" id="PTHR45833:SF1">
    <property type="entry name" value="METHIONINE SYNTHASE"/>
    <property type="match status" value="1"/>
</dbReference>
<dbReference type="SUPFAM" id="SSF47644">
    <property type="entry name" value="Methionine synthase domain"/>
    <property type="match status" value="1"/>
</dbReference>
<keyword evidence="10" id="KW-0846">Cobalamin</keyword>
<dbReference type="SUPFAM" id="SSF52242">
    <property type="entry name" value="Cobalamin (vitamin B12)-binding domain"/>
    <property type="match status" value="1"/>
</dbReference>
<keyword evidence="15" id="KW-0486">Methionine biosynthesis</keyword>
<dbReference type="PROSITE" id="PS51332">
    <property type="entry name" value="B12_BINDING"/>
    <property type="match status" value="1"/>
</dbReference>
<accession>A0A859DTI0</accession>
<evidence type="ECO:0000256" key="12">
    <source>
        <dbReference type="ARBA" id="ARBA00022691"/>
    </source>
</evidence>
<evidence type="ECO:0000256" key="16">
    <source>
        <dbReference type="ARBA" id="ARBA00023285"/>
    </source>
</evidence>